<dbReference type="PANTHER" id="PTHR43756:SF5">
    <property type="entry name" value="CHOLINE MONOOXYGENASE, CHLOROPLASTIC"/>
    <property type="match status" value="1"/>
</dbReference>
<dbReference type="EMBL" id="MAVT02000013">
    <property type="protein sequence ID" value="POS81288.1"/>
    <property type="molecule type" value="Genomic_DNA"/>
</dbReference>
<dbReference type="OrthoDB" id="426882at2759"/>
<dbReference type="InterPro" id="IPR017941">
    <property type="entry name" value="Rieske_2Fe-2S"/>
</dbReference>
<dbReference type="CDD" id="cd03469">
    <property type="entry name" value="Rieske_RO_Alpha_N"/>
    <property type="match status" value="1"/>
</dbReference>
<sequence>MNRLLGLVRAPAAESASEKTPTLALPSNWYRSPDMYELERRAIFSRKWILVSHQVRLPKTGDFLRITEAGFQFFLIKDREGKINAFHNICRHRAYPIVERDCGTASVLACKYHGWSYGFKGNLAKAPRYQDLEGFKKESNGLFRIHVHIDELGFIWINLDSESTPAVSWEDDFGGVDRQARLQEFNFSEYHFDHQWEMLGEYNWKTLADNYNECYHCPTGHPALNGLTDLNRYWVETKGGHIQHYNTDKPDVVGLGIYSTFYYPNACMTVSPHFFYMMRCIPVSATQTQMEYEFYRHKDATDEQFTYVTETFKQILREDKDLCNAAQKNLNGSVFINGELHPTAEKGPLYFQKVTRELIKSHHEREAQLSREIWPATPKYKLAENTQEDMEFCDKIKCSASEQLAW</sequence>
<evidence type="ECO:0000256" key="10">
    <source>
        <dbReference type="ARBA" id="ARBA00023004"/>
    </source>
</evidence>
<keyword evidence="11" id="KW-0411">Iron-sulfur</keyword>
<dbReference type="EC" id="1.14.15.7" evidence="5"/>
<accession>A0A2P5IFK4</accession>
<evidence type="ECO:0000256" key="9">
    <source>
        <dbReference type="ARBA" id="ARBA00023002"/>
    </source>
</evidence>
<gene>
    <name evidence="14" type="ORF">DHEL01_v200338</name>
</gene>
<dbReference type="InParanoid" id="A0A2P5IFK4"/>
<evidence type="ECO:0000256" key="3">
    <source>
        <dbReference type="ARBA" id="ARBA00004866"/>
    </source>
</evidence>
<evidence type="ECO:0000313" key="14">
    <source>
        <dbReference type="EMBL" id="POS81288.1"/>
    </source>
</evidence>
<dbReference type="SUPFAM" id="SSF55961">
    <property type="entry name" value="Bet v1-like"/>
    <property type="match status" value="1"/>
</dbReference>
<dbReference type="InterPro" id="IPR001663">
    <property type="entry name" value="Rng_hydr_dOase-A"/>
</dbReference>
<evidence type="ECO:0000256" key="4">
    <source>
        <dbReference type="ARBA" id="ARBA00010848"/>
    </source>
</evidence>
<evidence type="ECO:0000256" key="1">
    <source>
        <dbReference type="ARBA" id="ARBA00001962"/>
    </source>
</evidence>
<name>A0A2P5IFK4_DIAHE</name>
<reference evidence="14" key="1">
    <citation type="submission" date="2017-09" db="EMBL/GenBank/DDBJ databases">
        <title>Polyketide synthases of a Diaporthe helianthi virulent isolate.</title>
        <authorList>
            <person name="Baroncelli R."/>
        </authorList>
    </citation>
    <scope>NUCLEOTIDE SEQUENCE [LARGE SCALE GENOMIC DNA]</scope>
    <source>
        <strain evidence="14">7/96</strain>
    </source>
</reference>
<comment type="function">
    <text evidence="2">Catalyzes the first step of the osmoprotectant glycine betaine synthesis.</text>
</comment>
<comment type="similarity">
    <text evidence="4">Belongs to the choline monooxygenase family.</text>
</comment>
<dbReference type="InterPro" id="IPR036922">
    <property type="entry name" value="Rieske_2Fe-2S_sf"/>
</dbReference>
<keyword evidence="9" id="KW-0560">Oxidoreductase</keyword>
<comment type="caution">
    <text evidence="14">The sequence shown here is derived from an EMBL/GenBank/DDBJ whole genome shotgun (WGS) entry which is preliminary data.</text>
</comment>
<comment type="pathway">
    <text evidence="3">Amine and polyamine biosynthesis; betaine biosynthesis via choline pathway; betaine aldehyde from choline (monooxygenase route): step 1/1.</text>
</comment>
<dbReference type="InterPro" id="IPR015879">
    <property type="entry name" value="Ring_hydroxy_dOase_asu_C_dom"/>
</dbReference>
<dbReference type="STRING" id="158607.A0A2P5IFK4"/>
<evidence type="ECO:0000256" key="5">
    <source>
        <dbReference type="ARBA" id="ARBA00012763"/>
    </source>
</evidence>
<evidence type="ECO:0000256" key="8">
    <source>
        <dbReference type="ARBA" id="ARBA00022723"/>
    </source>
</evidence>
<evidence type="ECO:0000259" key="13">
    <source>
        <dbReference type="PROSITE" id="PS51296"/>
    </source>
</evidence>
<proteinExistence type="inferred from homology"/>
<dbReference type="Gene3D" id="3.90.380.10">
    <property type="entry name" value="Naphthalene 1,2-dioxygenase Alpha Subunit, Chain A, domain 1"/>
    <property type="match status" value="2"/>
</dbReference>
<protein>
    <recommendedName>
        <fullName evidence="6">Choline monooxygenase, chloroplastic</fullName>
        <ecNumber evidence="5">1.14.15.7</ecNumber>
    </recommendedName>
</protein>
<keyword evidence="8" id="KW-0479">Metal-binding</keyword>
<keyword evidence="7" id="KW-0001">2Fe-2S</keyword>
<keyword evidence="15" id="KW-1185">Reference proteome</keyword>
<dbReference type="Pfam" id="PF00355">
    <property type="entry name" value="Rieske"/>
    <property type="match status" value="1"/>
</dbReference>
<dbReference type="PANTHER" id="PTHR43756">
    <property type="entry name" value="CHOLINE MONOOXYGENASE, CHLOROPLASTIC"/>
    <property type="match status" value="1"/>
</dbReference>
<keyword evidence="10" id="KW-0408">Iron</keyword>
<dbReference type="PRINTS" id="PR00090">
    <property type="entry name" value="RNGDIOXGNASE"/>
</dbReference>
<dbReference type="GO" id="GO:0019133">
    <property type="term" value="F:choline monooxygenase activity"/>
    <property type="evidence" value="ECO:0007669"/>
    <property type="project" value="UniProtKB-EC"/>
</dbReference>
<dbReference type="SUPFAM" id="SSF50022">
    <property type="entry name" value="ISP domain"/>
    <property type="match status" value="1"/>
</dbReference>
<evidence type="ECO:0000313" key="15">
    <source>
        <dbReference type="Proteomes" id="UP000094444"/>
    </source>
</evidence>
<dbReference type="CDD" id="cd00680">
    <property type="entry name" value="RHO_alpha_C"/>
    <property type="match status" value="1"/>
</dbReference>
<feature type="domain" description="Rieske" evidence="13">
    <location>
        <begin position="48"/>
        <end position="146"/>
    </location>
</feature>
<dbReference type="Pfam" id="PF00848">
    <property type="entry name" value="Ring_hydroxyl_A"/>
    <property type="match status" value="1"/>
</dbReference>
<evidence type="ECO:0000256" key="7">
    <source>
        <dbReference type="ARBA" id="ARBA00022714"/>
    </source>
</evidence>
<dbReference type="GO" id="GO:0051537">
    <property type="term" value="F:2 iron, 2 sulfur cluster binding"/>
    <property type="evidence" value="ECO:0007669"/>
    <property type="project" value="UniProtKB-KW"/>
</dbReference>
<dbReference type="AlphaFoldDB" id="A0A2P5IFK4"/>
<dbReference type="GO" id="GO:0019285">
    <property type="term" value="P:glycine betaine biosynthetic process from choline"/>
    <property type="evidence" value="ECO:0007669"/>
    <property type="project" value="UniProtKB-UniPathway"/>
</dbReference>
<evidence type="ECO:0000256" key="6">
    <source>
        <dbReference type="ARBA" id="ARBA00014931"/>
    </source>
</evidence>
<evidence type="ECO:0000256" key="12">
    <source>
        <dbReference type="ARBA" id="ARBA00049097"/>
    </source>
</evidence>
<dbReference type="UniPathway" id="UPA00529">
    <property type="reaction ID" value="UER00430"/>
</dbReference>
<dbReference type="GO" id="GO:0005506">
    <property type="term" value="F:iron ion binding"/>
    <property type="evidence" value="ECO:0007669"/>
    <property type="project" value="InterPro"/>
</dbReference>
<dbReference type="PROSITE" id="PS51296">
    <property type="entry name" value="RIESKE"/>
    <property type="match status" value="1"/>
</dbReference>
<comment type="cofactor">
    <cofactor evidence="1">
        <name>Fe cation</name>
        <dbReference type="ChEBI" id="CHEBI:24875"/>
    </cofactor>
</comment>
<evidence type="ECO:0000256" key="2">
    <source>
        <dbReference type="ARBA" id="ARBA00002149"/>
    </source>
</evidence>
<dbReference type="Proteomes" id="UP000094444">
    <property type="component" value="Unassembled WGS sequence"/>
</dbReference>
<dbReference type="Gene3D" id="2.102.10.10">
    <property type="entry name" value="Rieske [2Fe-2S] iron-sulphur domain"/>
    <property type="match status" value="1"/>
</dbReference>
<organism evidence="14 15">
    <name type="scientific">Diaporthe helianthi</name>
    <dbReference type="NCBI Taxonomy" id="158607"/>
    <lineage>
        <taxon>Eukaryota</taxon>
        <taxon>Fungi</taxon>
        <taxon>Dikarya</taxon>
        <taxon>Ascomycota</taxon>
        <taxon>Pezizomycotina</taxon>
        <taxon>Sordariomycetes</taxon>
        <taxon>Sordariomycetidae</taxon>
        <taxon>Diaporthales</taxon>
        <taxon>Diaporthaceae</taxon>
        <taxon>Diaporthe</taxon>
    </lineage>
</organism>
<evidence type="ECO:0000256" key="11">
    <source>
        <dbReference type="ARBA" id="ARBA00023014"/>
    </source>
</evidence>
<comment type="catalytic activity">
    <reaction evidence="12">
        <text>choline + 2 reduced [2Fe-2S]-[ferredoxin] + O2 + 2 H(+) = betaine aldehyde hydrate + 2 oxidized [2Fe-2S]-[ferredoxin] + H2O</text>
        <dbReference type="Rhea" id="RHEA:17769"/>
        <dbReference type="Rhea" id="RHEA-COMP:10000"/>
        <dbReference type="Rhea" id="RHEA-COMP:10001"/>
        <dbReference type="ChEBI" id="CHEBI:15354"/>
        <dbReference type="ChEBI" id="CHEBI:15377"/>
        <dbReference type="ChEBI" id="CHEBI:15378"/>
        <dbReference type="ChEBI" id="CHEBI:15379"/>
        <dbReference type="ChEBI" id="CHEBI:15870"/>
        <dbReference type="ChEBI" id="CHEBI:33737"/>
        <dbReference type="ChEBI" id="CHEBI:33738"/>
        <dbReference type="EC" id="1.14.15.7"/>
    </reaction>
</comment>